<dbReference type="RefSeq" id="WP_019462248.1">
    <property type="nucleotide sequence ID" value="NZ_AP031462.1"/>
</dbReference>
<dbReference type="InterPro" id="IPR037541">
    <property type="entry name" value="MFS_YfcJ"/>
</dbReference>
<dbReference type="CDD" id="cd17489">
    <property type="entry name" value="MFS_YfcJ_like"/>
    <property type="match status" value="1"/>
</dbReference>
<name>A0A379N126_9PROT</name>
<dbReference type="GO" id="GO:0005886">
    <property type="term" value="C:plasma membrane"/>
    <property type="evidence" value="ECO:0007669"/>
    <property type="project" value="UniProtKB-SubCell"/>
</dbReference>
<evidence type="ECO:0000313" key="11">
    <source>
        <dbReference type="EMBL" id="SUE40163.1"/>
    </source>
</evidence>
<feature type="transmembrane region" description="Helical" evidence="8">
    <location>
        <begin position="270"/>
        <end position="292"/>
    </location>
</feature>
<dbReference type="Gene3D" id="1.20.1250.20">
    <property type="entry name" value="MFS general substrate transporter like domains"/>
    <property type="match status" value="1"/>
</dbReference>
<feature type="transmembrane region" description="Helical" evidence="8">
    <location>
        <begin position="38"/>
        <end position="60"/>
    </location>
</feature>
<dbReference type="InterPro" id="IPR020846">
    <property type="entry name" value="MFS_dom"/>
</dbReference>
<keyword evidence="2 8" id="KW-0813">Transport</keyword>
<dbReference type="AlphaFoldDB" id="A0A379N126"/>
<evidence type="ECO:0000256" key="4">
    <source>
        <dbReference type="ARBA" id="ARBA00022519"/>
    </source>
</evidence>
<dbReference type="PANTHER" id="PTHR23517:SF1">
    <property type="match status" value="1"/>
</dbReference>
<proteinExistence type="inferred from homology"/>
<feature type="transmembrane region" description="Helical" evidence="8">
    <location>
        <begin position="105"/>
        <end position="124"/>
    </location>
</feature>
<dbReference type="SUPFAM" id="SSF103473">
    <property type="entry name" value="MFS general substrate transporter"/>
    <property type="match status" value="1"/>
</dbReference>
<organism evidence="11 12">
    <name type="scientific">Roseomonas mucosa</name>
    <dbReference type="NCBI Taxonomy" id="207340"/>
    <lineage>
        <taxon>Bacteria</taxon>
        <taxon>Pseudomonadati</taxon>
        <taxon>Pseudomonadota</taxon>
        <taxon>Alphaproteobacteria</taxon>
        <taxon>Acetobacterales</taxon>
        <taxon>Roseomonadaceae</taxon>
        <taxon>Roseomonas</taxon>
    </lineage>
</organism>
<keyword evidence="7 8" id="KW-0472">Membrane</keyword>
<evidence type="ECO:0000256" key="2">
    <source>
        <dbReference type="ARBA" id="ARBA00022448"/>
    </source>
</evidence>
<feature type="transmembrane region" description="Helical" evidence="8">
    <location>
        <begin position="243"/>
        <end position="264"/>
    </location>
</feature>
<feature type="transmembrane region" description="Helical" evidence="8">
    <location>
        <begin position="201"/>
        <end position="223"/>
    </location>
</feature>
<evidence type="ECO:0000256" key="7">
    <source>
        <dbReference type="ARBA" id="ARBA00023136"/>
    </source>
</evidence>
<protein>
    <recommendedName>
        <fullName evidence="8">Uncharacterized MFS-type transporter NCTC13291_01720</fullName>
    </recommendedName>
</protein>
<dbReference type="GeneID" id="99632770"/>
<comment type="similarity">
    <text evidence="8">Belongs to the major facilitator superfamily. YfcJ family.</text>
</comment>
<accession>A0A379N126</accession>
<dbReference type="Pfam" id="PF07690">
    <property type="entry name" value="MFS_1"/>
    <property type="match status" value="1"/>
</dbReference>
<dbReference type="Proteomes" id="UP000254919">
    <property type="component" value="Unassembled WGS sequence"/>
</dbReference>
<dbReference type="GO" id="GO:0022857">
    <property type="term" value="F:transmembrane transporter activity"/>
    <property type="evidence" value="ECO:0007669"/>
    <property type="project" value="UniProtKB-UniRule"/>
</dbReference>
<dbReference type="InterPro" id="IPR050171">
    <property type="entry name" value="MFS_Transporters"/>
</dbReference>
<evidence type="ECO:0000256" key="8">
    <source>
        <dbReference type="HAMAP-Rule" id="MF_02091"/>
    </source>
</evidence>
<dbReference type="NCBIfam" id="NF003477">
    <property type="entry name" value="PRK05122.1"/>
    <property type="match status" value="1"/>
</dbReference>
<evidence type="ECO:0000256" key="1">
    <source>
        <dbReference type="ARBA" id="ARBA00004651"/>
    </source>
</evidence>
<feature type="transmembrane region" description="Helical" evidence="8">
    <location>
        <begin position="360"/>
        <end position="381"/>
    </location>
</feature>
<dbReference type="PANTHER" id="PTHR23517">
    <property type="entry name" value="RESISTANCE PROTEIN MDTM, PUTATIVE-RELATED-RELATED"/>
    <property type="match status" value="1"/>
</dbReference>
<evidence type="ECO:0000256" key="6">
    <source>
        <dbReference type="ARBA" id="ARBA00022989"/>
    </source>
</evidence>
<dbReference type="InterPro" id="IPR011701">
    <property type="entry name" value="MFS"/>
</dbReference>
<keyword evidence="6 8" id="KW-1133">Transmembrane helix</keyword>
<evidence type="ECO:0000259" key="10">
    <source>
        <dbReference type="PROSITE" id="PS50850"/>
    </source>
</evidence>
<evidence type="ECO:0000256" key="5">
    <source>
        <dbReference type="ARBA" id="ARBA00022692"/>
    </source>
</evidence>
<comment type="subcellular location">
    <subcellularLocation>
        <location evidence="8">Cell inner membrane</location>
        <topology evidence="8">Multi-pass membrane protein</topology>
    </subcellularLocation>
    <subcellularLocation>
        <location evidence="1">Cell membrane</location>
        <topology evidence="1">Multi-pass membrane protein</topology>
    </subcellularLocation>
</comment>
<sequence>MDPTSASTPRSTPLHEVTSPGGIPSASSTPDAAALPRLALAVFLAYMTVALPLPVIPLYVHDGLGFGNVVAGLSIGIQFVATILTRGYAGRLADHSGARRSMRSGLVFCALSGAVYMLSALLPLEALPRLLLLMAGRLVLGFGESQLVIGALAWGIGLVGQPRTGRVLSWMGMAMYGALAAGAPAGLWLSGLDGTTGGGMAIVGLATLLLPLLALVTTTGITATRPAGGTRGSFWGIVGRIRLPGLAVALQGIGFAAIGAFATLHFTDRGWPHAGLALSCFGGAFVLVRILLGHAPDRFGGIPVALASLAVETAGLLLLWSAGTPLLALAGAAVTGAGCSLVFPALGVEVVKHVPPQIRGTALGGFAAFQDLSYAVTGPLAGLVANALGYAAIFGVSALAALLGLGMVLAMRLRAEAGPA</sequence>
<dbReference type="InterPro" id="IPR036259">
    <property type="entry name" value="MFS_trans_sf"/>
</dbReference>
<dbReference type="EMBL" id="UGVN01000001">
    <property type="protein sequence ID" value="SUE40163.1"/>
    <property type="molecule type" value="Genomic_DNA"/>
</dbReference>
<keyword evidence="5 8" id="KW-0812">Transmembrane</keyword>
<reference evidence="11 12" key="1">
    <citation type="submission" date="2018-06" db="EMBL/GenBank/DDBJ databases">
        <authorList>
            <consortium name="Pathogen Informatics"/>
            <person name="Doyle S."/>
        </authorList>
    </citation>
    <scope>NUCLEOTIDE SEQUENCE [LARGE SCALE GENOMIC DNA]</scope>
    <source>
        <strain evidence="11 12">NCTC13291</strain>
    </source>
</reference>
<dbReference type="PROSITE" id="PS50850">
    <property type="entry name" value="MFS"/>
    <property type="match status" value="1"/>
</dbReference>
<feature type="transmembrane region" description="Helical" evidence="8">
    <location>
        <begin position="326"/>
        <end position="348"/>
    </location>
</feature>
<feature type="transmembrane region" description="Helical" evidence="8">
    <location>
        <begin position="387"/>
        <end position="410"/>
    </location>
</feature>
<feature type="transmembrane region" description="Helical" evidence="8">
    <location>
        <begin position="167"/>
        <end position="189"/>
    </location>
</feature>
<dbReference type="HAMAP" id="MF_02091">
    <property type="entry name" value="MFS_YfcJ"/>
    <property type="match status" value="1"/>
</dbReference>
<feature type="compositionally biased region" description="Polar residues" evidence="9">
    <location>
        <begin position="1"/>
        <end position="11"/>
    </location>
</feature>
<feature type="transmembrane region" description="Helical" evidence="8">
    <location>
        <begin position="299"/>
        <end position="320"/>
    </location>
</feature>
<evidence type="ECO:0000256" key="3">
    <source>
        <dbReference type="ARBA" id="ARBA00022475"/>
    </source>
</evidence>
<feature type="transmembrane region" description="Helical" evidence="8">
    <location>
        <begin position="130"/>
        <end position="155"/>
    </location>
</feature>
<feature type="region of interest" description="Disordered" evidence="9">
    <location>
        <begin position="1"/>
        <end position="28"/>
    </location>
</feature>
<feature type="domain" description="Major facilitator superfamily (MFS) profile" evidence="10">
    <location>
        <begin position="206"/>
        <end position="420"/>
    </location>
</feature>
<dbReference type="NCBIfam" id="NF009048">
    <property type="entry name" value="PRK12382.1"/>
    <property type="match status" value="1"/>
</dbReference>
<evidence type="ECO:0000256" key="9">
    <source>
        <dbReference type="SAM" id="MobiDB-lite"/>
    </source>
</evidence>
<keyword evidence="4 8" id="KW-0997">Cell inner membrane</keyword>
<gene>
    <name evidence="11" type="primary">yfcJ</name>
    <name evidence="11" type="ORF">NCTC13291_01720</name>
</gene>
<keyword evidence="3 8" id="KW-1003">Cell membrane</keyword>
<feature type="transmembrane region" description="Helical" evidence="8">
    <location>
        <begin position="66"/>
        <end position="84"/>
    </location>
</feature>
<evidence type="ECO:0000313" key="12">
    <source>
        <dbReference type="Proteomes" id="UP000254919"/>
    </source>
</evidence>